<comment type="caution">
    <text evidence="1">The sequence shown here is derived from an EMBL/GenBank/DDBJ whole genome shotgun (WGS) entry which is preliminary data.</text>
</comment>
<dbReference type="EMBL" id="BMER01000001">
    <property type="protein sequence ID" value="GGG88073.1"/>
    <property type="molecule type" value="Genomic_DNA"/>
</dbReference>
<gene>
    <name evidence="1" type="ORF">GCM10007415_22520</name>
</gene>
<reference evidence="1" key="1">
    <citation type="journal article" date="2014" name="Int. J. Syst. Evol. Microbiol.">
        <title>Complete genome sequence of Corynebacterium casei LMG S-19264T (=DSM 44701T), isolated from a smear-ripened cheese.</title>
        <authorList>
            <consortium name="US DOE Joint Genome Institute (JGI-PGF)"/>
            <person name="Walter F."/>
            <person name="Albersmeier A."/>
            <person name="Kalinowski J."/>
            <person name="Ruckert C."/>
        </authorList>
    </citation>
    <scope>NUCLEOTIDE SEQUENCE</scope>
    <source>
        <strain evidence="1">CGMCC 1.12195</strain>
    </source>
</reference>
<proteinExistence type="predicted"/>
<accession>A0A917HRN6</accession>
<name>A0A917HRN6_9SPHI</name>
<dbReference type="AlphaFoldDB" id="A0A917HRN6"/>
<dbReference type="RefSeq" id="WP_188505956.1">
    <property type="nucleotide sequence ID" value="NZ_BMER01000001.1"/>
</dbReference>
<organism evidence="1 2">
    <name type="scientific">Parapedobacter pyrenivorans</name>
    <dbReference type="NCBI Taxonomy" id="1305674"/>
    <lineage>
        <taxon>Bacteria</taxon>
        <taxon>Pseudomonadati</taxon>
        <taxon>Bacteroidota</taxon>
        <taxon>Sphingobacteriia</taxon>
        <taxon>Sphingobacteriales</taxon>
        <taxon>Sphingobacteriaceae</taxon>
        <taxon>Parapedobacter</taxon>
    </lineage>
</organism>
<sequence>MKTVTLDILNDKAMNLLKELELLKLVRVRRQTSTGKELKKDLIAKYKGAMTPQSKDEIDRQLQDLRNEWE</sequence>
<protein>
    <submittedName>
        <fullName evidence="1">Uncharacterized protein</fullName>
    </submittedName>
</protein>
<reference evidence="1" key="2">
    <citation type="submission" date="2020-09" db="EMBL/GenBank/DDBJ databases">
        <authorList>
            <person name="Sun Q."/>
            <person name="Zhou Y."/>
        </authorList>
    </citation>
    <scope>NUCLEOTIDE SEQUENCE</scope>
    <source>
        <strain evidence="1">CGMCC 1.12195</strain>
    </source>
</reference>
<evidence type="ECO:0000313" key="1">
    <source>
        <dbReference type="EMBL" id="GGG88073.1"/>
    </source>
</evidence>
<dbReference type="Proteomes" id="UP000660862">
    <property type="component" value="Unassembled WGS sequence"/>
</dbReference>
<evidence type="ECO:0000313" key="2">
    <source>
        <dbReference type="Proteomes" id="UP000660862"/>
    </source>
</evidence>
<keyword evidence="2" id="KW-1185">Reference proteome</keyword>